<keyword evidence="5 8" id="KW-0472">Membrane</keyword>
<feature type="transmembrane region" description="Helical" evidence="8">
    <location>
        <begin position="289"/>
        <end position="315"/>
    </location>
</feature>
<dbReference type="GO" id="GO:0005886">
    <property type="term" value="C:plasma membrane"/>
    <property type="evidence" value="ECO:0007669"/>
    <property type="project" value="TreeGrafter"/>
</dbReference>
<feature type="compositionally biased region" description="Pro residues" evidence="7">
    <location>
        <begin position="22"/>
        <end position="37"/>
    </location>
</feature>
<dbReference type="PANTHER" id="PTHR30520">
    <property type="entry name" value="FORMATE TRANSPORTER-RELATED"/>
    <property type="match status" value="1"/>
</dbReference>
<feature type="compositionally biased region" description="Polar residues" evidence="7">
    <location>
        <begin position="59"/>
        <end position="72"/>
    </location>
</feature>
<reference evidence="9 10" key="1">
    <citation type="journal article" date="2011" name="J. Gen. Appl. Microbiol.">
        <title>Draft genome sequencing of the enigmatic yeast Saitoella complicata.</title>
        <authorList>
            <person name="Nishida H."/>
            <person name="Hamamoto M."/>
            <person name="Sugiyama J."/>
        </authorList>
    </citation>
    <scope>NUCLEOTIDE SEQUENCE [LARGE SCALE GENOMIC DNA]</scope>
    <source>
        <strain evidence="9 10">NRRL Y-17804</strain>
    </source>
</reference>
<dbReference type="Pfam" id="PF01226">
    <property type="entry name" value="Form_Nir_trans"/>
    <property type="match status" value="1"/>
</dbReference>
<feature type="transmembrane region" description="Helical" evidence="8">
    <location>
        <begin position="259"/>
        <end position="277"/>
    </location>
</feature>
<dbReference type="InterPro" id="IPR000292">
    <property type="entry name" value="For/NO2_transpt"/>
</dbReference>
<comment type="similarity">
    <text evidence="6">Belongs to the FNT transporter (TC 1.A.16) family.</text>
</comment>
<evidence type="ECO:0000256" key="1">
    <source>
        <dbReference type="ARBA" id="ARBA00004141"/>
    </source>
</evidence>
<gene>
    <name evidence="9" type="ORF">G7K_1820-t1</name>
</gene>
<feature type="transmembrane region" description="Helical" evidence="8">
    <location>
        <begin position="335"/>
        <end position="359"/>
    </location>
</feature>
<dbReference type="GO" id="GO:0015513">
    <property type="term" value="F:high-affinity secondary active nitrite transmembrane transporter activity"/>
    <property type="evidence" value="ECO:0007669"/>
    <property type="project" value="TreeGrafter"/>
</dbReference>
<dbReference type="PROSITE" id="PS01005">
    <property type="entry name" value="FORMATE_NITRITE_TP_1"/>
    <property type="match status" value="1"/>
</dbReference>
<evidence type="ECO:0000256" key="4">
    <source>
        <dbReference type="ARBA" id="ARBA00022989"/>
    </source>
</evidence>
<dbReference type="FunFam" id="1.20.1080.10:FF:000011">
    <property type="entry name" value="Formate family transporter"/>
    <property type="match status" value="1"/>
</dbReference>
<comment type="caution">
    <text evidence="9">The sequence shown here is derived from an EMBL/GenBank/DDBJ whole genome shotgun (WGS) entry which is preliminary data.</text>
</comment>
<reference evidence="9 10" key="2">
    <citation type="journal article" date="2014" name="J. Gen. Appl. Microbiol.">
        <title>The early diverging ascomycetous budding yeast Saitoella complicata has three histone deacetylases belonging to the Clr6, Hos2, and Rpd3 lineages.</title>
        <authorList>
            <person name="Nishida H."/>
            <person name="Matsumoto T."/>
            <person name="Kondo S."/>
            <person name="Hamamoto M."/>
            <person name="Yoshikawa H."/>
        </authorList>
    </citation>
    <scope>NUCLEOTIDE SEQUENCE [LARGE SCALE GENOMIC DNA]</scope>
    <source>
        <strain evidence="9 10">NRRL Y-17804</strain>
    </source>
</reference>
<protein>
    <recommendedName>
        <fullName evidence="11">Formate/nitrite transporter</fullName>
    </recommendedName>
</protein>
<keyword evidence="4 8" id="KW-1133">Transmembrane helix</keyword>
<proteinExistence type="inferred from homology"/>
<dbReference type="PROSITE" id="PS01006">
    <property type="entry name" value="FORMATE_NITRITE_TP_2"/>
    <property type="match status" value="1"/>
</dbReference>
<evidence type="ECO:0000256" key="5">
    <source>
        <dbReference type="ARBA" id="ARBA00023136"/>
    </source>
</evidence>
<evidence type="ECO:0008006" key="11">
    <source>
        <dbReference type="Google" id="ProtNLM"/>
    </source>
</evidence>
<dbReference type="PANTHER" id="PTHR30520:SF6">
    <property type="entry name" value="FORMATE_NITRATE FAMILY TRANSPORTER (EUROFUNG)"/>
    <property type="match status" value="1"/>
</dbReference>
<evidence type="ECO:0000256" key="2">
    <source>
        <dbReference type="ARBA" id="ARBA00022448"/>
    </source>
</evidence>
<dbReference type="STRING" id="698492.A0A0E9NDY3"/>
<keyword evidence="3 8" id="KW-0812">Transmembrane</keyword>
<dbReference type="EMBL" id="BACD03000010">
    <property type="protein sequence ID" value="GAO47620.1"/>
    <property type="molecule type" value="Genomic_DNA"/>
</dbReference>
<evidence type="ECO:0000313" key="10">
    <source>
        <dbReference type="Proteomes" id="UP000033140"/>
    </source>
</evidence>
<evidence type="ECO:0000256" key="7">
    <source>
        <dbReference type="SAM" id="MobiDB-lite"/>
    </source>
</evidence>
<comment type="subcellular location">
    <subcellularLocation>
        <location evidence="1">Membrane</location>
        <topology evidence="1">Multi-pass membrane protein</topology>
    </subcellularLocation>
</comment>
<organism evidence="9 10">
    <name type="scientific">Saitoella complicata (strain BCRC 22490 / CBS 7301 / JCM 7358 / NBRC 10748 / NRRL Y-17804)</name>
    <dbReference type="NCBI Taxonomy" id="698492"/>
    <lineage>
        <taxon>Eukaryota</taxon>
        <taxon>Fungi</taxon>
        <taxon>Dikarya</taxon>
        <taxon>Ascomycota</taxon>
        <taxon>Taphrinomycotina</taxon>
        <taxon>Taphrinomycotina incertae sedis</taxon>
        <taxon>Saitoella</taxon>
    </lineage>
</organism>
<feature type="transmembrane region" description="Helical" evidence="8">
    <location>
        <begin position="124"/>
        <end position="145"/>
    </location>
</feature>
<evidence type="ECO:0000256" key="8">
    <source>
        <dbReference type="SAM" id="Phobius"/>
    </source>
</evidence>
<keyword evidence="2" id="KW-0813">Transport</keyword>
<keyword evidence="10" id="KW-1185">Reference proteome</keyword>
<dbReference type="InterPro" id="IPR023271">
    <property type="entry name" value="Aquaporin-like"/>
</dbReference>
<feature type="transmembrane region" description="Helical" evidence="8">
    <location>
        <begin position="204"/>
        <end position="230"/>
    </location>
</feature>
<dbReference type="Gene3D" id="1.20.1080.10">
    <property type="entry name" value="Glycerol uptake facilitator protein"/>
    <property type="match status" value="1"/>
</dbReference>
<accession>A0A0E9NDY3</accession>
<reference evidence="9 10" key="3">
    <citation type="journal article" date="2015" name="Genome Announc.">
        <title>Draft Genome Sequence of the Archiascomycetous Yeast Saitoella complicata.</title>
        <authorList>
            <person name="Yamauchi K."/>
            <person name="Kondo S."/>
            <person name="Hamamoto M."/>
            <person name="Takahashi Y."/>
            <person name="Ogura Y."/>
            <person name="Hayashi T."/>
            <person name="Nishida H."/>
        </authorList>
    </citation>
    <scope>NUCLEOTIDE SEQUENCE [LARGE SCALE GENOMIC DNA]</scope>
    <source>
        <strain evidence="9 10">NRRL Y-17804</strain>
    </source>
</reference>
<evidence type="ECO:0000256" key="3">
    <source>
        <dbReference type="ARBA" id="ARBA00022692"/>
    </source>
</evidence>
<evidence type="ECO:0000313" key="9">
    <source>
        <dbReference type="EMBL" id="GAO47620.1"/>
    </source>
</evidence>
<feature type="compositionally biased region" description="Low complexity" evidence="7">
    <location>
        <begin position="38"/>
        <end position="49"/>
    </location>
</feature>
<name>A0A0E9NDY3_SAICN</name>
<dbReference type="GO" id="GO:0015707">
    <property type="term" value="P:nitrite transport"/>
    <property type="evidence" value="ECO:0007669"/>
    <property type="project" value="TreeGrafter"/>
</dbReference>
<sequence length="385" mass="40841">MSSIPAPAQQYWHTDDTAAYPADPPAPTTTMPIPPPTAASTSTYAPHAYDSTPLHGHPRQSSSHAQTPTTLSPHDPESLQILKTLAASKPHPQHSIVDAYTPAEAAHLLVSLGAAKAKEPIDHLFLKAFLAGVYLSFGGLLYITVGGGSAGLNATNPGIVRLLEGLVFPVGLFVIVITGTELFTGNCVTFTVSTLAGHTTLYDLLLNLTIAFIGNLAGSLFFAGILVYYADATALGDPYKHFLITTAGNKVNAPGWHQIFLRAISCNWLVCLAIYIASMSKDVISKLVVIYVLIGAFISLAFEHVVANFFLLPLAMMVGEGGQPFPVGKYIWKSVVPVTIGNLVGGCLFVGVPVWYLYIAGPAPWHRGRKGKQEPGTGEGGPTKK</sequence>
<dbReference type="OMA" id="FEHTVVN"/>
<dbReference type="AlphaFoldDB" id="A0A0E9NDY3"/>
<feature type="transmembrane region" description="Helical" evidence="8">
    <location>
        <begin position="165"/>
        <end position="192"/>
    </location>
</feature>
<dbReference type="Proteomes" id="UP000033140">
    <property type="component" value="Unassembled WGS sequence"/>
</dbReference>
<dbReference type="InterPro" id="IPR024002">
    <property type="entry name" value="For/NO2_transpt_CS"/>
</dbReference>
<evidence type="ECO:0000256" key="6">
    <source>
        <dbReference type="ARBA" id="ARBA00049660"/>
    </source>
</evidence>
<feature type="region of interest" description="Disordered" evidence="7">
    <location>
        <begin position="1"/>
        <end position="75"/>
    </location>
</feature>